<dbReference type="OrthoDB" id="3405767at2"/>
<dbReference type="PROSITE" id="PS50853">
    <property type="entry name" value="FN3"/>
    <property type="match status" value="1"/>
</dbReference>
<dbReference type="Pfam" id="PF00041">
    <property type="entry name" value="fn3"/>
    <property type="match status" value="2"/>
</dbReference>
<dbReference type="Gene3D" id="2.60.40.10">
    <property type="entry name" value="Immunoglobulins"/>
    <property type="match status" value="2"/>
</dbReference>
<dbReference type="GO" id="GO:0000272">
    <property type="term" value="P:polysaccharide catabolic process"/>
    <property type="evidence" value="ECO:0007669"/>
    <property type="project" value="UniProtKB-KW"/>
</dbReference>
<feature type="compositionally biased region" description="Pro residues" evidence="4">
    <location>
        <begin position="414"/>
        <end position="424"/>
    </location>
</feature>
<feature type="region of interest" description="Disordered" evidence="4">
    <location>
        <begin position="314"/>
        <end position="342"/>
    </location>
</feature>
<reference evidence="7 8" key="1">
    <citation type="submission" date="2019-03" db="EMBL/GenBank/DDBJ databases">
        <title>Genomic Encyclopedia of Type Strains, Phase IV (KMG-IV): sequencing the most valuable type-strain genomes for metagenomic binning, comparative biology and taxonomic classification.</title>
        <authorList>
            <person name="Goeker M."/>
        </authorList>
    </citation>
    <scope>NUCLEOTIDE SEQUENCE [LARGE SCALE GENOMIC DNA]</scope>
    <source>
        <strain evidence="7 8">DSM 45934</strain>
    </source>
</reference>
<feature type="compositionally biased region" description="Low complexity" evidence="4">
    <location>
        <begin position="425"/>
        <end position="436"/>
    </location>
</feature>
<keyword evidence="3" id="KW-0119">Carbohydrate metabolism</keyword>
<evidence type="ECO:0000256" key="4">
    <source>
        <dbReference type="SAM" id="MobiDB-lite"/>
    </source>
</evidence>
<comment type="caution">
    <text evidence="7">The sequence shown here is derived from an EMBL/GenBank/DDBJ whole genome shotgun (WGS) entry which is preliminary data.</text>
</comment>
<dbReference type="InterPro" id="IPR050964">
    <property type="entry name" value="Striated_Muscle_Regulatory"/>
</dbReference>
<keyword evidence="5" id="KW-1133">Transmembrane helix</keyword>
<feature type="transmembrane region" description="Helical" evidence="5">
    <location>
        <begin position="26"/>
        <end position="44"/>
    </location>
</feature>
<dbReference type="RefSeq" id="WP_132126417.1">
    <property type="nucleotide sequence ID" value="NZ_SLWS01000024.1"/>
</dbReference>
<evidence type="ECO:0000259" key="6">
    <source>
        <dbReference type="PROSITE" id="PS50853"/>
    </source>
</evidence>
<dbReference type="SUPFAM" id="SSF49265">
    <property type="entry name" value="Fibronectin type III"/>
    <property type="match status" value="1"/>
</dbReference>
<keyword evidence="2" id="KW-0378">Hydrolase</keyword>
<feature type="domain" description="Fibronectin type-III" evidence="6">
    <location>
        <begin position="426"/>
        <end position="518"/>
    </location>
</feature>
<keyword evidence="8" id="KW-1185">Reference proteome</keyword>
<keyword evidence="5" id="KW-0812">Transmembrane</keyword>
<dbReference type="PANTHER" id="PTHR13817">
    <property type="entry name" value="TITIN"/>
    <property type="match status" value="1"/>
</dbReference>
<accession>A0A4R2IK98</accession>
<evidence type="ECO:0000256" key="2">
    <source>
        <dbReference type="ARBA" id="ARBA00023295"/>
    </source>
</evidence>
<dbReference type="GO" id="GO:0016798">
    <property type="term" value="F:hydrolase activity, acting on glycosyl bonds"/>
    <property type="evidence" value="ECO:0007669"/>
    <property type="project" value="UniProtKB-KW"/>
</dbReference>
<sequence>MNDGNSSTPFLARPTKNRGWRKKGPFALFALVCSATLIVTFVAATNPLSASPFALSGHWVYNSVLRGVFHIDGPTGNIDAQAAVDGEPGSQVVQGDLSGYVVGLHKITEFGKDDLAARQGITPPVDEVPVGVEGVGGPYLVYRNAGLVVRLGNPSRVVPIGGAVGDPVLTSDGTMWLHRTGVGSICTLPKDADRPSGCPVQAPENHAGALTVVGDRLAFVDFFSRTVSTVDGDHLGQGTPLGVPLSPNSRAAAQDVAGRVAILDLERHTLSLADTASPPAPPVTIGLSGGDYDGPVSTGSAVVLVDRQTGNVLTYGPDGAPKDTKPIRDKAGKPRLTRGEDNRVYVEDADGTQVVVVAKDGGMKDVPVAGKPTGPSAPPAPVVDTKTGEPGRQGGEASRQGGESDRPRGGDTSRPPPPPPPIPATAPGAPTGVAATAGDGSAVVTWGAAADNRAAVTSYQVSWQGGSMTVSGGARRVNVNGLTNGTRYVFTVTATNKMGAGPGASAAATPFAVATAPTVNAVNQGNGAVRVTWTAPDMKGGTLQHYQVSATGQADQNLTGNSTTYNGLAAGRTYTFTVRAITKSGDGQTLIGTPGSASVNIPAPPAKRITISEGQATTSGNCRAPNCARVDANGVGFTPGPHDIRLSSSSNTNVQTETVDVRADGSWSYSELDYDVPGQTVWITVDGVQSNKITWKSP</sequence>
<protein>
    <submittedName>
        <fullName evidence="7">Fibronectin type III domain protein</fullName>
    </submittedName>
</protein>
<dbReference type="EMBL" id="SLWS01000024">
    <property type="protein sequence ID" value="TCO44278.1"/>
    <property type="molecule type" value="Genomic_DNA"/>
</dbReference>
<evidence type="ECO:0000313" key="8">
    <source>
        <dbReference type="Proteomes" id="UP000295680"/>
    </source>
</evidence>
<evidence type="ECO:0000256" key="1">
    <source>
        <dbReference type="ARBA" id="ARBA00022737"/>
    </source>
</evidence>
<proteinExistence type="predicted"/>
<feature type="compositionally biased region" description="Basic and acidic residues" evidence="4">
    <location>
        <begin position="320"/>
        <end position="342"/>
    </location>
</feature>
<dbReference type="InterPro" id="IPR013783">
    <property type="entry name" value="Ig-like_fold"/>
</dbReference>
<keyword evidence="2" id="KW-0326">Glycosidase</keyword>
<dbReference type="AlphaFoldDB" id="A0A4R2IK98"/>
<dbReference type="Proteomes" id="UP000295680">
    <property type="component" value="Unassembled WGS sequence"/>
</dbReference>
<gene>
    <name evidence="7" type="ORF">EV192_12451</name>
</gene>
<keyword evidence="3" id="KW-0624">Polysaccharide degradation</keyword>
<dbReference type="SMART" id="SM00060">
    <property type="entry name" value="FN3"/>
    <property type="match status" value="2"/>
</dbReference>
<dbReference type="CDD" id="cd00063">
    <property type="entry name" value="FN3"/>
    <property type="match status" value="2"/>
</dbReference>
<dbReference type="PANTHER" id="PTHR13817:SF73">
    <property type="entry name" value="FIBRONECTIN TYPE-III DOMAIN-CONTAINING PROTEIN"/>
    <property type="match status" value="1"/>
</dbReference>
<feature type="region of interest" description="Disordered" evidence="4">
    <location>
        <begin position="365"/>
        <end position="436"/>
    </location>
</feature>
<keyword evidence="1" id="KW-0677">Repeat</keyword>
<keyword evidence="5" id="KW-0472">Membrane</keyword>
<evidence type="ECO:0000256" key="3">
    <source>
        <dbReference type="ARBA" id="ARBA00023326"/>
    </source>
</evidence>
<evidence type="ECO:0000256" key="5">
    <source>
        <dbReference type="SAM" id="Phobius"/>
    </source>
</evidence>
<evidence type="ECO:0000313" key="7">
    <source>
        <dbReference type="EMBL" id="TCO44278.1"/>
    </source>
</evidence>
<dbReference type="InterPro" id="IPR003961">
    <property type="entry name" value="FN3_dom"/>
</dbReference>
<dbReference type="InterPro" id="IPR036116">
    <property type="entry name" value="FN3_sf"/>
</dbReference>
<organism evidence="7 8">
    <name type="scientific">Actinocrispum wychmicini</name>
    <dbReference type="NCBI Taxonomy" id="1213861"/>
    <lineage>
        <taxon>Bacteria</taxon>
        <taxon>Bacillati</taxon>
        <taxon>Actinomycetota</taxon>
        <taxon>Actinomycetes</taxon>
        <taxon>Pseudonocardiales</taxon>
        <taxon>Pseudonocardiaceae</taxon>
        <taxon>Actinocrispum</taxon>
    </lineage>
</organism>
<feature type="compositionally biased region" description="Basic and acidic residues" evidence="4">
    <location>
        <begin position="402"/>
        <end position="411"/>
    </location>
</feature>
<name>A0A4R2IK98_9PSEU</name>